<feature type="region of interest" description="Disordered" evidence="1">
    <location>
        <begin position="105"/>
        <end position="139"/>
    </location>
</feature>
<protein>
    <submittedName>
        <fullName evidence="2">Uncharacterized protein</fullName>
    </submittedName>
</protein>
<evidence type="ECO:0000313" key="3">
    <source>
        <dbReference type="Proteomes" id="UP000501690"/>
    </source>
</evidence>
<dbReference type="EMBL" id="CP039350">
    <property type="protein sequence ID" value="QCD96382.1"/>
    <property type="molecule type" value="Genomic_DNA"/>
</dbReference>
<evidence type="ECO:0000313" key="2">
    <source>
        <dbReference type="EMBL" id="QCD96382.1"/>
    </source>
</evidence>
<reference evidence="2 3" key="1">
    <citation type="submission" date="2019-04" db="EMBL/GenBank/DDBJ databases">
        <title>An improved genome assembly and genetic linkage map for asparagus bean, Vigna unguiculata ssp. sesquipedialis.</title>
        <authorList>
            <person name="Xia Q."/>
            <person name="Zhang R."/>
            <person name="Dong Y."/>
        </authorList>
    </citation>
    <scope>NUCLEOTIDE SEQUENCE [LARGE SCALE GENOMIC DNA]</scope>
    <source>
        <tissue evidence="2">Leaf</tissue>
    </source>
</reference>
<dbReference type="Proteomes" id="UP000501690">
    <property type="component" value="Linkage Group LG6"/>
</dbReference>
<dbReference type="AlphaFoldDB" id="A0A4D6M517"/>
<feature type="compositionally biased region" description="Polar residues" evidence="1">
    <location>
        <begin position="129"/>
        <end position="139"/>
    </location>
</feature>
<keyword evidence="3" id="KW-1185">Reference proteome</keyword>
<evidence type="ECO:0000256" key="1">
    <source>
        <dbReference type="SAM" id="MobiDB-lite"/>
    </source>
</evidence>
<sequence length="181" mass="20174">MRLFATLSITITSLYRNYRELSSRRPFRTRALLGFTPNPEPVNSVAFLASCKCSTPQLSNLPLELRVPLLETHPALSPFQVREVRVSGETRARTGNLAQASRIRLGQSDEGSPKSYCVKGRPGERGSLGETSGATLQWSGRNPMAPLMIEQLRVEQRYTPQVQASAESDQVIRIRMSRVES</sequence>
<name>A0A4D6M517_VIGUN</name>
<gene>
    <name evidence="2" type="ORF">DEO72_LG6g1084</name>
</gene>
<proteinExistence type="predicted"/>
<accession>A0A4D6M517</accession>
<organism evidence="2 3">
    <name type="scientific">Vigna unguiculata</name>
    <name type="common">Cowpea</name>
    <dbReference type="NCBI Taxonomy" id="3917"/>
    <lineage>
        <taxon>Eukaryota</taxon>
        <taxon>Viridiplantae</taxon>
        <taxon>Streptophyta</taxon>
        <taxon>Embryophyta</taxon>
        <taxon>Tracheophyta</taxon>
        <taxon>Spermatophyta</taxon>
        <taxon>Magnoliopsida</taxon>
        <taxon>eudicotyledons</taxon>
        <taxon>Gunneridae</taxon>
        <taxon>Pentapetalae</taxon>
        <taxon>rosids</taxon>
        <taxon>fabids</taxon>
        <taxon>Fabales</taxon>
        <taxon>Fabaceae</taxon>
        <taxon>Papilionoideae</taxon>
        <taxon>50 kb inversion clade</taxon>
        <taxon>NPAAA clade</taxon>
        <taxon>indigoferoid/millettioid clade</taxon>
        <taxon>Phaseoleae</taxon>
        <taxon>Vigna</taxon>
    </lineage>
</organism>